<dbReference type="Proteomes" id="UP000828048">
    <property type="component" value="Chromosome 4"/>
</dbReference>
<proteinExistence type="predicted"/>
<dbReference type="EMBL" id="CM037154">
    <property type="protein sequence ID" value="KAH7859422.1"/>
    <property type="molecule type" value="Genomic_DNA"/>
</dbReference>
<accession>A0ACB7Z2R9</accession>
<protein>
    <submittedName>
        <fullName evidence="1">Uncharacterized protein</fullName>
    </submittedName>
</protein>
<sequence length="116" mass="13642">MKQREVLRKNKSKKRNAIAKSMITTRSSKKEQLLSPTANDNNSNDRISDLPEELLHRIFSFLPIKSTAQTTVLSKHWYHLSLWRTHPHLDFSPLSPNSRGIYNRGFRQPQYRLPML</sequence>
<evidence type="ECO:0000313" key="2">
    <source>
        <dbReference type="Proteomes" id="UP000828048"/>
    </source>
</evidence>
<gene>
    <name evidence="1" type="ORF">Vadar_000973</name>
</gene>
<organism evidence="1 2">
    <name type="scientific">Vaccinium darrowii</name>
    <dbReference type="NCBI Taxonomy" id="229202"/>
    <lineage>
        <taxon>Eukaryota</taxon>
        <taxon>Viridiplantae</taxon>
        <taxon>Streptophyta</taxon>
        <taxon>Embryophyta</taxon>
        <taxon>Tracheophyta</taxon>
        <taxon>Spermatophyta</taxon>
        <taxon>Magnoliopsida</taxon>
        <taxon>eudicotyledons</taxon>
        <taxon>Gunneridae</taxon>
        <taxon>Pentapetalae</taxon>
        <taxon>asterids</taxon>
        <taxon>Ericales</taxon>
        <taxon>Ericaceae</taxon>
        <taxon>Vaccinioideae</taxon>
        <taxon>Vaccinieae</taxon>
        <taxon>Vaccinium</taxon>
    </lineage>
</organism>
<comment type="caution">
    <text evidence="1">The sequence shown here is derived from an EMBL/GenBank/DDBJ whole genome shotgun (WGS) entry which is preliminary data.</text>
</comment>
<reference evidence="1 2" key="1">
    <citation type="journal article" date="2021" name="Hortic Res">
        <title>High-quality reference genome and annotation aids understanding of berry development for evergreen blueberry (Vaccinium darrowii).</title>
        <authorList>
            <person name="Yu J."/>
            <person name="Hulse-Kemp A.M."/>
            <person name="Babiker E."/>
            <person name="Staton M."/>
        </authorList>
    </citation>
    <scope>NUCLEOTIDE SEQUENCE [LARGE SCALE GENOMIC DNA]</scope>
    <source>
        <strain evidence="2">cv. NJ 8807/NJ 8810</strain>
        <tissue evidence="1">Young leaf</tissue>
    </source>
</reference>
<evidence type="ECO:0000313" key="1">
    <source>
        <dbReference type="EMBL" id="KAH7859422.1"/>
    </source>
</evidence>
<name>A0ACB7Z2R9_9ERIC</name>
<keyword evidence="2" id="KW-1185">Reference proteome</keyword>